<name>A0A4Q9DL50_9BACL</name>
<accession>A0A4Q9DL50</accession>
<evidence type="ECO:0000313" key="1">
    <source>
        <dbReference type="EMBL" id="TBL73055.1"/>
    </source>
</evidence>
<gene>
    <name evidence="1" type="ORF">EYB31_27910</name>
</gene>
<dbReference type="CDD" id="cd00298">
    <property type="entry name" value="ACD_sHsps_p23-like"/>
    <property type="match status" value="1"/>
</dbReference>
<dbReference type="Gene3D" id="2.60.40.790">
    <property type="match status" value="1"/>
</dbReference>
<dbReference type="AlphaFoldDB" id="A0A4Q9DL50"/>
<protein>
    <recommendedName>
        <fullName evidence="3">Hsp20/alpha crystallin family protein</fullName>
    </recommendedName>
</protein>
<evidence type="ECO:0000313" key="2">
    <source>
        <dbReference type="Proteomes" id="UP000293142"/>
    </source>
</evidence>
<proteinExistence type="predicted"/>
<organism evidence="1 2">
    <name type="scientific">Paenibacillus thalictri</name>
    <dbReference type="NCBI Taxonomy" id="2527873"/>
    <lineage>
        <taxon>Bacteria</taxon>
        <taxon>Bacillati</taxon>
        <taxon>Bacillota</taxon>
        <taxon>Bacilli</taxon>
        <taxon>Bacillales</taxon>
        <taxon>Paenibacillaceae</taxon>
        <taxon>Paenibacillus</taxon>
    </lineage>
</organism>
<dbReference type="OrthoDB" id="2678548at2"/>
<reference evidence="1 2" key="1">
    <citation type="submission" date="2019-02" db="EMBL/GenBank/DDBJ databases">
        <title>Paenibacillus sp. nov., isolated from surface-sterilized tissue of Thalictrum simplex L.</title>
        <authorList>
            <person name="Tuo L."/>
        </authorList>
    </citation>
    <scope>NUCLEOTIDE SEQUENCE [LARGE SCALE GENOMIC DNA]</scope>
    <source>
        <strain evidence="1 2">N2SHLJ1</strain>
    </source>
</reference>
<comment type="caution">
    <text evidence="1">The sequence shown here is derived from an EMBL/GenBank/DDBJ whole genome shotgun (WGS) entry which is preliminary data.</text>
</comment>
<evidence type="ECO:0008006" key="3">
    <source>
        <dbReference type="Google" id="ProtNLM"/>
    </source>
</evidence>
<dbReference type="SUPFAM" id="SSF49764">
    <property type="entry name" value="HSP20-like chaperones"/>
    <property type="match status" value="1"/>
</dbReference>
<dbReference type="InterPro" id="IPR008978">
    <property type="entry name" value="HSP20-like_chaperone"/>
</dbReference>
<dbReference type="EMBL" id="SIRE01000022">
    <property type="protein sequence ID" value="TBL73055.1"/>
    <property type="molecule type" value="Genomic_DNA"/>
</dbReference>
<sequence>MADKNKKDDDPIEMGWGAFEKFFGGKLPFSPTGGGENMAWVENYVKEVMKQALPSATAQIKSADNPIHTELFETHNSVVLKAHIPDRTMAKQVNVLVGEHQVRLENLPNKGKQTVRLNNLVNPDSCRAVYKNGILQLHMRKQTYGDYYHSVDVRFL</sequence>
<keyword evidence="2" id="KW-1185">Reference proteome</keyword>
<dbReference type="Proteomes" id="UP000293142">
    <property type="component" value="Unassembled WGS sequence"/>
</dbReference>
<dbReference type="RefSeq" id="WP_131016772.1">
    <property type="nucleotide sequence ID" value="NZ_SIRE01000022.1"/>
</dbReference>